<dbReference type="EMBL" id="BFAD01000004">
    <property type="protein sequence ID" value="GBE82560.1"/>
    <property type="molecule type" value="Genomic_DNA"/>
</dbReference>
<protein>
    <recommendedName>
        <fullName evidence="1">PhoD-like phosphatase metallophosphatase domain-containing protein</fullName>
    </recommendedName>
</protein>
<accession>A0A401GK71</accession>
<comment type="caution">
    <text evidence="2">The sequence shown here is derived from an EMBL/GenBank/DDBJ whole genome shotgun (WGS) entry which is preliminary data.</text>
</comment>
<dbReference type="RefSeq" id="XP_027613473.1">
    <property type="nucleotide sequence ID" value="XM_027757672.1"/>
</dbReference>
<dbReference type="CDD" id="cd07389">
    <property type="entry name" value="MPP_PhoD"/>
    <property type="match status" value="1"/>
</dbReference>
<reference evidence="2 3" key="1">
    <citation type="journal article" date="2018" name="Sci. Rep.">
        <title>Genome sequence of the cauliflower mushroom Sparassis crispa (Hanabiratake) and its association with beneficial usage.</title>
        <authorList>
            <person name="Kiyama R."/>
            <person name="Furutani Y."/>
            <person name="Kawaguchi K."/>
            <person name="Nakanishi T."/>
        </authorList>
    </citation>
    <scope>NUCLEOTIDE SEQUENCE [LARGE SCALE GENOMIC DNA]</scope>
</reference>
<dbReference type="STRING" id="139825.A0A401GK71"/>
<dbReference type="Pfam" id="PF09423">
    <property type="entry name" value="PhoD"/>
    <property type="match status" value="1"/>
</dbReference>
<proteinExistence type="predicted"/>
<dbReference type="Proteomes" id="UP000287166">
    <property type="component" value="Unassembled WGS sequence"/>
</dbReference>
<keyword evidence="3" id="KW-1185">Reference proteome</keyword>
<dbReference type="OrthoDB" id="2100241at2759"/>
<dbReference type="AlphaFoldDB" id="A0A401GK71"/>
<organism evidence="2 3">
    <name type="scientific">Sparassis crispa</name>
    <dbReference type="NCBI Taxonomy" id="139825"/>
    <lineage>
        <taxon>Eukaryota</taxon>
        <taxon>Fungi</taxon>
        <taxon>Dikarya</taxon>
        <taxon>Basidiomycota</taxon>
        <taxon>Agaricomycotina</taxon>
        <taxon>Agaricomycetes</taxon>
        <taxon>Polyporales</taxon>
        <taxon>Sparassidaceae</taxon>
        <taxon>Sparassis</taxon>
    </lineage>
</organism>
<dbReference type="PANTHER" id="PTHR43606">
    <property type="entry name" value="PHOSPHATASE, PUTATIVE (AFU_ORTHOLOGUE AFUA_6G08710)-RELATED"/>
    <property type="match status" value="1"/>
</dbReference>
<dbReference type="InParanoid" id="A0A401GK71"/>
<name>A0A401GK71_9APHY</name>
<feature type="domain" description="PhoD-like phosphatase metallophosphatase" evidence="1">
    <location>
        <begin position="340"/>
        <end position="571"/>
    </location>
</feature>
<sequence length="691" mass="77324">MANLAYANSIFSTLFRLAAYVFLEVIPARPGKIALPVLYALYLATYFLVPPPTISAAVAEHDEPEAEPKLVEKADIPEPTIEPPSPPPGPYLSIPTILFSLPTPLRDLRILNFIINLLLFLASIDLVLHPYFDDASGVVYTRVGAVYPDAAKIVVRYPRTDSIRITWRQVSNANHSDPDLWRDGPLVNLTSDFDWIDTIKLDGLYPSTNYEYRLEDENNTVLPYPATPIRFHTFPDPLLHSGSHFRFVASSCITPNFPYVPLQGRRIKGFDLLAEHIWPTEQPVVPTVVSASVNETEDVITHASATLQTASSFEGLSSTSKDVPASPAATAEPLPAAAKPPTEFMIFMGDFIYADVPVYFGDDKEAYRRLYRRNYQSNSFRKVYERLPIFHTYDDHEIINNFAGQANDSLAPYPNASDAFRLYNADANFDSPVEGQHYYDFRYGDVAFFVMDTRRYRSGLDIEDPASRTMLGDRQLAALYDWLGKVNNTATFKFIVTSVPFTSLWGHDAATDSWAGFAYEKTALLSALHSVRNVILLSGDRHEFAAIQYASETGHNVLEVSTSPLSMFYVPFVRTLRPRSEGVVRQTRDVVRTLENGTVVNATETEEVPQELVLRYIAPGNHKWSSIEVDTRDLDHPVAKVDIIIDGQEAYSLKVVGNPVNLHPSTALGALMPRTFKGVLDKIGLSPSRWF</sequence>
<dbReference type="InterPro" id="IPR038607">
    <property type="entry name" value="PhoD-like_sf"/>
</dbReference>
<dbReference type="InterPro" id="IPR052900">
    <property type="entry name" value="Phospholipid_Metab_Enz"/>
</dbReference>
<dbReference type="GeneID" id="38779477"/>
<dbReference type="InterPro" id="IPR029052">
    <property type="entry name" value="Metallo-depent_PP-like"/>
</dbReference>
<dbReference type="Gene3D" id="3.60.21.70">
    <property type="entry name" value="PhoD-like phosphatase"/>
    <property type="match status" value="1"/>
</dbReference>
<dbReference type="PANTHER" id="PTHR43606:SF2">
    <property type="entry name" value="ALKALINE PHOSPHATASE FAMILY PROTEIN (AFU_ORTHOLOGUE AFUA_5G03860)"/>
    <property type="match status" value="1"/>
</dbReference>
<evidence type="ECO:0000313" key="3">
    <source>
        <dbReference type="Proteomes" id="UP000287166"/>
    </source>
</evidence>
<evidence type="ECO:0000313" key="2">
    <source>
        <dbReference type="EMBL" id="GBE82560.1"/>
    </source>
</evidence>
<gene>
    <name evidence="2" type="ORF">SCP_0409440</name>
</gene>
<dbReference type="SUPFAM" id="SSF56300">
    <property type="entry name" value="Metallo-dependent phosphatases"/>
    <property type="match status" value="1"/>
</dbReference>
<evidence type="ECO:0000259" key="1">
    <source>
        <dbReference type="Pfam" id="PF09423"/>
    </source>
</evidence>
<dbReference type="InterPro" id="IPR018946">
    <property type="entry name" value="PhoD-like_MPP"/>
</dbReference>